<dbReference type="AlphaFoldDB" id="A0A068R3T7"/>
<reference evidence="2 3" key="1">
    <citation type="submission" date="2013-07" db="EMBL/GenBank/DDBJ databases">
        <authorList>
            <person name="Genoscope - CEA"/>
        </authorList>
    </citation>
    <scope>NUCLEOTIDE SEQUENCE [LARGE SCALE GENOMIC DNA]</scope>
    <source>
        <strain evidence="2 3">G6</strain>
    </source>
</reference>
<protein>
    <recommendedName>
        <fullName evidence="1">FERM domain-containing protein</fullName>
    </recommendedName>
</protein>
<dbReference type="Proteomes" id="UP000032735">
    <property type="component" value="Chromosome"/>
</dbReference>
<sequence>MYIRKKYFIYNFKRFVNNNDCSNCSSYYYFMLQ</sequence>
<evidence type="ECO:0000313" key="2">
    <source>
        <dbReference type="EMBL" id="CDG21942.1"/>
    </source>
</evidence>
<keyword evidence="3" id="KW-1185">Reference proteome</keyword>
<dbReference type="EMBL" id="FO704551">
    <property type="protein sequence ID" value="CDG21942.1"/>
    <property type="molecule type" value="Genomic_DNA"/>
</dbReference>
<dbReference type="KEGG" id="xpo:XPG1_2287"/>
<name>A0A068R3T7_9GAMM</name>
<dbReference type="PROSITE" id="PS50057">
    <property type="entry name" value="FERM_3"/>
    <property type="match status" value="1"/>
</dbReference>
<dbReference type="InterPro" id="IPR000299">
    <property type="entry name" value="FERM_domain"/>
</dbReference>
<dbReference type="HOGENOM" id="CLU_3384483_0_0_6"/>
<evidence type="ECO:0000313" key="3">
    <source>
        <dbReference type="Proteomes" id="UP000032735"/>
    </source>
</evidence>
<feature type="domain" description="FERM" evidence="1">
    <location>
        <begin position="1"/>
        <end position="33"/>
    </location>
</feature>
<organism evidence="2 3">
    <name type="scientific">Xenorhabdus poinarii G6</name>
    <dbReference type="NCBI Taxonomy" id="1354304"/>
    <lineage>
        <taxon>Bacteria</taxon>
        <taxon>Pseudomonadati</taxon>
        <taxon>Pseudomonadota</taxon>
        <taxon>Gammaproteobacteria</taxon>
        <taxon>Enterobacterales</taxon>
        <taxon>Morganellaceae</taxon>
        <taxon>Xenorhabdus</taxon>
    </lineage>
</organism>
<proteinExistence type="predicted"/>
<evidence type="ECO:0000259" key="1">
    <source>
        <dbReference type="PROSITE" id="PS50057"/>
    </source>
</evidence>
<gene>
    <name evidence="2" type="ORF">XPG1_2287</name>
</gene>
<accession>A0A068R3T7</accession>